<evidence type="ECO:0000313" key="1">
    <source>
        <dbReference type="EMBL" id="KIM46971.1"/>
    </source>
</evidence>
<protein>
    <recommendedName>
        <fullName evidence="3">F-box domain-containing protein</fullName>
    </recommendedName>
</protein>
<reference evidence="1 2" key="1">
    <citation type="submission" date="2014-04" db="EMBL/GenBank/DDBJ databases">
        <authorList>
            <consortium name="DOE Joint Genome Institute"/>
            <person name="Kuo A."/>
            <person name="Gay G."/>
            <person name="Dore J."/>
            <person name="Kohler A."/>
            <person name="Nagy L.G."/>
            <person name="Floudas D."/>
            <person name="Copeland A."/>
            <person name="Barry K.W."/>
            <person name="Cichocki N."/>
            <person name="Veneault-Fourrey C."/>
            <person name="LaButti K."/>
            <person name="Lindquist E.A."/>
            <person name="Lipzen A."/>
            <person name="Lundell T."/>
            <person name="Morin E."/>
            <person name="Murat C."/>
            <person name="Sun H."/>
            <person name="Tunlid A."/>
            <person name="Henrissat B."/>
            <person name="Grigoriev I.V."/>
            <person name="Hibbett D.S."/>
            <person name="Martin F."/>
            <person name="Nordberg H.P."/>
            <person name="Cantor M.N."/>
            <person name="Hua S.X."/>
        </authorList>
    </citation>
    <scope>NUCLEOTIDE SEQUENCE [LARGE SCALE GENOMIC DNA]</scope>
    <source>
        <strain evidence="2">h7</strain>
    </source>
</reference>
<organism evidence="1 2">
    <name type="scientific">Hebeloma cylindrosporum</name>
    <dbReference type="NCBI Taxonomy" id="76867"/>
    <lineage>
        <taxon>Eukaryota</taxon>
        <taxon>Fungi</taxon>
        <taxon>Dikarya</taxon>
        <taxon>Basidiomycota</taxon>
        <taxon>Agaricomycotina</taxon>
        <taxon>Agaricomycetes</taxon>
        <taxon>Agaricomycetidae</taxon>
        <taxon>Agaricales</taxon>
        <taxon>Agaricineae</taxon>
        <taxon>Hymenogastraceae</taxon>
        <taxon>Hebeloma</taxon>
    </lineage>
</organism>
<dbReference type="OrthoDB" id="2958239at2759"/>
<gene>
    <name evidence="1" type="ORF">M413DRAFT_63396</name>
</gene>
<dbReference type="STRING" id="686832.A0A0C3CSS3"/>
<keyword evidence="2" id="KW-1185">Reference proteome</keyword>
<proteinExistence type="predicted"/>
<dbReference type="AlphaFoldDB" id="A0A0C3CSS3"/>
<sequence length="425" mass="48107">MLNPPLSLLPDDLLSYLVEHVAELPTSFAKASLYNLSLADPAFTDFCQKYIFRTLTLGGGNRGRISKKLSEVKRLLDEKPLLANRIRRIELTVDHRQNAWLFENAKWDHPHREDGPISFISILQLLAESPMPPHELFASFYLPIENPIVIVENLSQSFLSQTLTNLELMMWKNVPLTLFLAFPRLKKLRLTRVRPSEEVYDKYPDDHCSSREPPALEVFDYCNSHKVVTQMMAPPAKFHTPVVLWSKLRVLTFALIEEDVIALLHSILDAACTTLEELSLIRSGASRCYKQFPLINLSGLSRLRIFTTRVVIMPRARGSDADALRDINIVLGTIPASNTVTNLSLAFDILDKHPFGTCLDEDWVGICDEVKRISSGKALELDLNVTVLDNGKGYADNEKYVNIMEKTTSLLDFPNICTHFGRMPS</sequence>
<dbReference type="Proteomes" id="UP000053424">
    <property type="component" value="Unassembled WGS sequence"/>
</dbReference>
<reference evidence="2" key="2">
    <citation type="submission" date="2015-01" db="EMBL/GenBank/DDBJ databases">
        <title>Evolutionary Origins and Diversification of the Mycorrhizal Mutualists.</title>
        <authorList>
            <consortium name="DOE Joint Genome Institute"/>
            <consortium name="Mycorrhizal Genomics Consortium"/>
            <person name="Kohler A."/>
            <person name="Kuo A."/>
            <person name="Nagy L.G."/>
            <person name="Floudas D."/>
            <person name="Copeland A."/>
            <person name="Barry K.W."/>
            <person name="Cichocki N."/>
            <person name="Veneault-Fourrey C."/>
            <person name="LaButti K."/>
            <person name="Lindquist E.A."/>
            <person name="Lipzen A."/>
            <person name="Lundell T."/>
            <person name="Morin E."/>
            <person name="Murat C."/>
            <person name="Riley R."/>
            <person name="Ohm R."/>
            <person name="Sun H."/>
            <person name="Tunlid A."/>
            <person name="Henrissat B."/>
            <person name="Grigoriev I.V."/>
            <person name="Hibbett D.S."/>
            <person name="Martin F."/>
        </authorList>
    </citation>
    <scope>NUCLEOTIDE SEQUENCE [LARGE SCALE GENOMIC DNA]</scope>
    <source>
        <strain evidence="2">h7</strain>
    </source>
</reference>
<evidence type="ECO:0000313" key="2">
    <source>
        <dbReference type="Proteomes" id="UP000053424"/>
    </source>
</evidence>
<dbReference type="EMBL" id="KN831770">
    <property type="protein sequence ID" value="KIM46971.1"/>
    <property type="molecule type" value="Genomic_DNA"/>
</dbReference>
<evidence type="ECO:0008006" key="3">
    <source>
        <dbReference type="Google" id="ProtNLM"/>
    </source>
</evidence>
<dbReference type="HOGENOM" id="CLU_628593_0_0_1"/>
<name>A0A0C3CSS3_HEBCY</name>
<accession>A0A0C3CSS3</accession>